<comment type="caution">
    <text evidence="1">The sequence shown here is derived from an EMBL/GenBank/DDBJ whole genome shotgun (WGS) entry which is preliminary data.</text>
</comment>
<sequence>MNAEMRKTYKTDAKKLHFRICGVPMHASSCFLVLHTHEGYT</sequence>
<reference evidence="1" key="1">
    <citation type="journal article" date="2012" name="PLoS ONE">
        <title>Gene sets for utilization of primary and secondary nutrition supplies in the distal gut of endangered iberian lynx.</title>
        <authorList>
            <person name="Alcaide M."/>
            <person name="Messina E."/>
            <person name="Richter M."/>
            <person name="Bargiela R."/>
            <person name="Peplies J."/>
            <person name="Huws S.A."/>
            <person name="Newbold C.J."/>
            <person name="Golyshin P.N."/>
            <person name="Simon M.A."/>
            <person name="Lopez G."/>
            <person name="Yakimov M.M."/>
            <person name="Ferrer M."/>
        </authorList>
    </citation>
    <scope>NUCLEOTIDE SEQUENCE</scope>
</reference>
<gene>
    <name evidence="1" type="ORF">EVA_16038</name>
</gene>
<name>J9FLR0_9ZZZZ</name>
<accession>J9FLR0</accession>
<evidence type="ECO:0000313" key="1">
    <source>
        <dbReference type="EMBL" id="EJW95856.1"/>
    </source>
</evidence>
<protein>
    <submittedName>
        <fullName evidence="1">Uncharacterized protein</fullName>
    </submittedName>
</protein>
<dbReference type="AlphaFoldDB" id="J9FLR0"/>
<organism evidence="1">
    <name type="scientific">gut metagenome</name>
    <dbReference type="NCBI Taxonomy" id="749906"/>
    <lineage>
        <taxon>unclassified sequences</taxon>
        <taxon>metagenomes</taxon>
        <taxon>organismal metagenomes</taxon>
    </lineage>
</organism>
<proteinExistence type="predicted"/>
<dbReference type="EMBL" id="AMCI01005588">
    <property type="protein sequence ID" value="EJW95856.1"/>
    <property type="molecule type" value="Genomic_DNA"/>
</dbReference>
<feature type="non-terminal residue" evidence="1">
    <location>
        <position position="41"/>
    </location>
</feature>